<accession>A0A838ZM98</accession>
<comment type="caution">
    <text evidence="1">The sequence shown here is derived from an EMBL/GenBank/DDBJ whole genome shotgun (WGS) entry which is preliminary data.</text>
</comment>
<keyword evidence="2" id="KW-1185">Reference proteome</keyword>
<name>A0A838ZM98_9FLAO</name>
<evidence type="ECO:0000313" key="2">
    <source>
        <dbReference type="Proteomes" id="UP000552241"/>
    </source>
</evidence>
<protein>
    <recommendedName>
        <fullName evidence="3">Uracil DNA glycosylase superfamily protein</fullName>
    </recommendedName>
</protein>
<evidence type="ECO:0008006" key="3">
    <source>
        <dbReference type="Google" id="ProtNLM"/>
    </source>
</evidence>
<gene>
    <name evidence="1" type="ORF">HU137_02850</name>
</gene>
<sequence length="260" mass="30613">MNEINPEWIQNRIENFFGYGNLNSPIWFIGIEEGFRVRDRYQNGIDLLKLRFERTYNQNSIDVVGGMEGVSDHLKWYQNATEIQDTYKRLIQILLQWRGQPIDDSSVLGVFNDNVNGLGRINSDNAILELLPLPNPDLGQWIYEEYAEGDLDFLRDRKTYQKSVRKERVEGLKRLVQEYEPEVIVFYSRSYVNEAKKLIENPVLHNEEDTELYYHFSSGKTHLFVTPHPTHRYKLKTGRVPDDNDWTTIRNAIVDVLNNN</sequence>
<organism evidence="1 2">
    <name type="scientific">Moheibacter lacus</name>
    <dbReference type="NCBI Taxonomy" id="2745851"/>
    <lineage>
        <taxon>Bacteria</taxon>
        <taxon>Pseudomonadati</taxon>
        <taxon>Bacteroidota</taxon>
        <taxon>Flavobacteriia</taxon>
        <taxon>Flavobacteriales</taxon>
        <taxon>Weeksellaceae</taxon>
        <taxon>Moheibacter</taxon>
    </lineage>
</organism>
<dbReference type="RefSeq" id="WP_182042294.1">
    <property type="nucleotide sequence ID" value="NZ_JACDZE010000001.1"/>
</dbReference>
<evidence type="ECO:0000313" key="1">
    <source>
        <dbReference type="EMBL" id="MBA5628706.1"/>
    </source>
</evidence>
<reference evidence="1 2" key="1">
    <citation type="submission" date="2020-07" db="EMBL/GenBank/DDBJ databases">
        <title>Moheibacter lacus sp. nov., a member of the family Flavobacteriaceae isolated from freshwater lake sediment.</title>
        <authorList>
            <person name="Liu Y."/>
        </authorList>
    </citation>
    <scope>NUCLEOTIDE SEQUENCE [LARGE SCALE GENOMIC DNA]</scope>
    <source>
        <strain evidence="1 2">BDHS18</strain>
    </source>
</reference>
<proteinExistence type="predicted"/>
<dbReference type="EMBL" id="JACDZE010000001">
    <property type="protein sequence ID" value="MBA5628706.1"/>
    <property type="molecule type" value="Genomic_DNA"/>
</dbReference>
<dbReference type="AlphaFoldDB" id="A0A838ZM98"/>
<dbReference type="Proteomes" id="UP000552241">
    <property type="component" value="Unassembled WGS sequence"/>
</dbReference>